<keyword evidence="2" id="KW-0808">Transferase</keyword>
<dbReference type="PANTHER" id="PTHR31623">
    <property type="entry name" value="F21J9.9"/>
    <property type="match status" value="1"/>
</dbReference>
<dbReference type="GO" id="GO:0016746">
    <property type="term" value="F:acyltransferase activity"/>
    <property type="evidence" value="ECO:0007669"/>
    <property type="project" value="UniProtKB-KW"/>
</dbReference>
<dbReference type="AlphaFoldDB" id="A0A164Z4N0"/>
<sequence>MNSVYAGIEPVVGFCMFLVYNSKLLKQSLLETLTRFYPFAGKVRDDFYIDCNDEGVHYIVTRVNVSLLDFLGQSPGDEMIRRLIPATYAVFLKDWTAAVRRSSSEIVHPSFTGPSLFPQIPSLLDKCPIDFSKINFPSQRFVFSGPKLAALKAQTEVLISECVPSRFEVVAALLWKCVAKAASKSYESSLGKPFNLGMIINLRGKNCVPKNSVGNLVWRGLAQCKLSPQLEPKTLVHQIKKCKTEINDDFVEAMKE</sequence>
<proteinExistence type="inferred from homology"/>
<dbReference type="PANTHER" id="PTHR31623:SF55">
    <property type="entry name" value="VINORINE SYNTHASE"/>
    <property type="match status" value="1"/>
</dbReference>
<name>A0A164Z4N0_DAUCS</name>
<keyword evidence="3" id="KW-0012">Acyltransferase</keyword>
<dbReference type="EMBL" id="LNRQ01000005">
    <property type="protein sequence ID" value="KZM95324.1"/>
    <property type="molecule type" value="Genomic_DNA"/>
</dbReference>
<reference evidence="4" key="1">
    <citation type="journal article" date="2016" name="Nat. Genet.">
        <title>A high-quality carrot genome assembly provides new insights into carotenoid accumulation and asterid genome evolution.</title>
        <authorList>
            <person name="Iorizzo M."/>
            <person name="Ellison S."/>
            <person name="Senalik D."/>
            <person name="Zeng P."/>
            <person name="Satapoomin P."/>
            <person name="Huang J."/>
            <person name="Bowman M."/>
            <person name="Iovene M."/>
            <person name="Sanseverino W."/>
            <person name="Cavagnaro P."/>
            <person name="Yildiz M."/>
            <person name="Macko-Podgorni A."/>
            <person name="Moranska E."/>
            <person name="Grzebelus E."/>
            <person name="Grzebelus D."/>
            <person name="Ashrafi H."/>
            <person name="Zheng Z."/>
            <person name="Cheng S."/>
            <person name="Spooner D."/>
            <person name="Van Deynze A."/>
            <person name="Simon P."/>
        </authorList>
    </citation>
    <scope>NUCLEOTIDE SEQUENCE [LARGE SCALE GENOMIC DNA]</scope>
    <source>
        <tissue evidence="4">Leaf</tissue>
    </source>
</reference>
<accession>A0A164Z4N0</accession>
<gene>
    <name evidence="4" type="ORF">DCAR_018566</name>
</gene>
<evidence type="ECO:0000313" key="4">
    <source>
        <dbReference type="EMBL" id="KZM95324.1"/>
    </source>
</evidence>
<dbReference type="Pfam" id="PF02458">
    <property type="entry name" value="Transferase"/>
    <property type="match status" value="2"/>
</dbReference>
<evidence type="ECO:0000256" key="3">
    <source>
        <dbReference type="ARBA" id="ARBA00023315"/>
    </source>
</evidence>
<comment type="similarity">
    <text evidence="1">Belongs to the plant acyltransferase family.</text>
</comment>
<dbReference type="Gene3D" id="3.30.559.10">
    <property type="entry name" value="Chloramphenicol acetyltransferase-like domain"/>
    <property type="match status" value="2"/>
</dbReference>
<protein>
    <submittedName>
        <fullName evidence="4">Uncharacterized protein</fullName>
    </submittedName>
</protein>
<dbReference type="InterPro" id="IPR023213">
    <property type="entry name" value="CAT-like_dom_sf"/>
</dbReference>
<evidence type="ECO:0000256" key="2">
    <source>
        <dbReference type="ARBA" id="ARBA00022679"/>
    </source>
</evidence>
<evidence type="ECO:0000256" key="1">
    <source>
        <dbReference type="ARBA" id="ARBA00009861"/>
    </source>
</evidence>
<comment type="caution">
    <text evidence="4">The sequence shown here is derived from an EMBL/GenBank/DDBJ whole genome shotgun (WGS) entry which is preliminary data.</text>
</comment>
<dbReference type="Gramene" id="KZM95324">
    <property type="protein sequence ID" value="KZM95324"/>
    <property type="gene ID" value="DCAR_018566"/>
</dbReference>
<organism evidence="4">
    <name type="scientific">Daucus carota subsp. sativus</name>
    <name type="common">Carrot</name>
    <dbReference type="NCBI Taxonomy" id="79200"/>
    <lineage>
        <taxon>Eukaryota</taxon>
        <taxon>Viridiplantae</taxon>
        <taxon>Streptophyta</taxon>
        <taxon>Embryophyta</taxon>
        <taxon>Tracheophyta</taxon>
        <taxon>Spermatophyta</taxon>
        <taxon>Magnoliopsida</taxon>
        <taxon>eudicotyledons</taxon>
        <taxon>Gunneridae</taxon>
        <taxon>Pentapetalae</taxon>
        <taxon>asterids</taxon>
        <taxon>campanulids</taxon>
        <taxon>Apiales</taxon>
        <taxon>Apiaceae</taxon>
        <taxon>Apioideae</taxon>
        <taxon>Scandiceae</taxon>
        <taxon>Daucinae</taxon>
        <taxon>Daucus</taxon>
        <taxon>Daucus sect. Daucus</taxon>
    </lineage>
</organism>